<dbReference type="Proteomes" id="UP000010959">
    <property type="component" value="Unassembled WGS sequence"/>
</dbReference>
<protein>
    <recommendedName>
        <fullName evidence="2">Mg chelatase-related protein C-terminal domain-containing protein</fullName>
    </recommendedName>
</protein>
<gene>
    <name evidence="3" type="ORF">RBSWK_03189</name>
</gene>
<dbReference type="InterPro" id="IPR025158">
    <property type="entry name" value="Mg_chelat-rel_C"/>
</dbReference>
<organism evidence="3 4">
    <name type="scientific">Rhodopirellula baltica SWK14</name>
    <dbReference type="NCBI Taxonomy" id="993516"/>
    <lineage>
        <taxon>Bacteria</taxon>
        <taxon>Pseudomonadati</taxon>
        <taxon>Planctomycetota</taxon>
        <taxon>Planctomycetia</taxon>
        <taxon>Pirellulales</taxon>
        <taxon>Pirellulaceae</taxon>
        <taxon>Rhodopirellula</taxon>
    </lineage>
</organism>
<feature type="region of interest" description="Disordered" evidence="1">
    <location>
        <begin position="1"/>
        <end position="26"/>
    </location>
</feature>
<reference evidence="3 4" key="1">
    <citation type="journal article" date="2013" name="Mar. Genomics">
        <title>Expression of sulfatases in Rhodopirellula baltica and the diversity of sulfatases in the genus Rhodopirellula.</title>
        <authorList>
            <person name="Wegner C.E."/>
            <person name="Richter-Heitmann T."/>
            <person name="Klindworth A."/>
            <person name="Klockow C."/>
            <person name="Richter M."/>
            <person name="Achstetter T."/>
            <person name="Glockner F.O."/>
            <person name="Harder J."/>
        </authorList>
    </citation>
    <scope>NUCLEOTIDE SEQUENCE [LARGE SCALE GENOMIC DNA]</scope>
    <source>
        <strain evidence="3 4">SWK14</strain>
    </source>
</reference>
<name>L7CG93_RHOBT</name>
<evidence type="ECO:0000259" key="2">
    <source>
        <dbReference type="Pfam" id="PF13335"/>
    </source>
</evidence>
<evidence type="ECO:0000256" key="1">
    <source>
        <dbReference type="SAM" id="MobiDB-lite"/>
    </source>
</evidence>
<dbReference type="AlphaFoldDB" id="L7CG93"/>
<feature type="domain" description="Mg chelatase-related protein C-terminal" evidence="2">
    <location>
        <begin position="20"/>
        <end position="67"/>
    </location>
</feature>
<feature type="compositionally biased region" description="Basic and acidic residues" evidence="1">
    <location>
        <begin position="1"/>
        <end position="10"/>
    </location>
</feature>
<accession>L7CG93</accession>
<evidence type="ECO:0000313" key="3">
    <source>
        <dbReference type="EMBL" id="ELP32880.1"/>
    </source>
</evidence>
<proteinExistence type="predicted"/>
<dbReference type="Pfam" id="PF13335">
    <property type="entry name" value="Mg_chelatase_C"/>
    <property type="match status" value="1"/>
</dbReference>
<dbReference type="EMBL" id="AMWG01000086">
    <property type="protein sequence ID" value="ELP32880.1"/>
    <property type="molecule type" value="Genomic_DNA"/>
</dbReference>
<sequence length="77" mass="8476">MSRSSDRNGFEIDVNEQSDASTWTSKQVRENCSLDAECQSMLRKAVMELGLSARNHDNILRAAISLALEFGNSAISV</sequence>
<dbReference type="PATRIC" id="fig|993516.3.peg.3395"/>
<comment type="caution">
    <text evidence="3">The sequence shown here is derived from an EMBL/GenBank/DDBJ whole genome shotgun (WGS) entry which is preliminary data.</text>
</comment>
<evidence type="ECO:0000313" key="4">
    <source>
        <dbReference type="Proteomes" id="UP000010959"/>
    </source>
</evidence>
<feature type="compositionally biased region" description="Polar residues" evidence="1">
    <location>
        <begin position="15"/>
        <end position="26"/>
    </location>
</feature>